<proteinExistence type="predicted"/>
<name>A0ABT2PZF8_9MOLU</name>
<dbReference type="EMBL" id="JAOEGN010000009">
    <property type="protein sequence ID" value="MCU0105097.1"/>
    <property type="molecule type" value="Genomic_DNA"/>
</dbReference>
<dbReference type="RefSeq" id="WP_262096361.1">
    <property type="nucleotide sequence ID" value="NZ_JAOEGN010000009.1"/>
</dbReference>
<evidence type="ECO:0000313" key="2">
    <source>
        <dbReference type="Proteomes" id="UP001209076"/>
    </source>
</evidence>
<protein>
    <recommendedName>
        <fullName evidence="3">HTH cro/C1-type domain-containing protein</fullName>
    </recommendedName>
</protein>
<evidence type="ECO:0008006" key="3">
    <source>
        <dbReference type="Google" id="ProtNLM"/>
    </source>
</evidence>
<gene>
    <name evidence="1" type="ORF">N7603_05445</name>
</gene>
<comment type="caution">
    <text evidence="1">The sequence shown here is derived from an EMBL/GenBank/DDBJ whole genome shotgun (WGS) entry which is preliminary data.</text>
</comment>
<accession>A0ABT2PZF8</accession>
<dbReference type="Pfam" id="PF22507">
    <property type="entry name" value="DUF6994"/>
    <property type="match status" value="1"/>
</dbReference>
<dbReference type="InterPro" id="IPR054263">
    <property type="entry name" value="DUF6994"/>
</dbReference>
<dbReference type="Proteomes" id="UP001209076">
    <property type="component" value="Unassembled WGS sequence"/>
</dbReference>
<reference evidence="2" key="1">
    <citation type="submission" date="2023-07" db="EMBL/GenBank/DDBJ databases">
        <title>Novel Mycoplasma species identified in domestic and wild animals.</title>
        <authorList>
            <person name="Volokhov D.V."/>
            <person name="Furtak V.A."/>
            <person name="Zagorodnyaya T.A."/>
        </authorList>
    </citation>
    <scope>NUCLEOTIDE SEQUENCE [LARGE SCALE GENOMIC DNA]</scope>
    <source>
        <strain evidence="2">92-19</strain>
    </source>
</reference>
<sequence>MKNLIQALSIRLESLGISLHTLLNITKDEFISYVLGSRKPSHKHQKLLLELSVQYDILVHDNGTDFIDTTFEVYNDSNNKDPDSYSPTLNHYHYLLWHKPLSDGSLFELKKVYRDRYLLEHQGTNLMNIQYSSDSIIHPFHYWKSMTSILEQVPKHDIEAFHRLGSTVGGYIIFPAQRINGKPTINAARGLHGKIKDRFDLTLECIRLHYLNKDNPLANVLNRYEAFFKLFTDFKGYVQFFLLDDMVEEDYTQIRFWHPFDGFDTVKPVPRTVNEYQAYMQNVMQFIKSRNRRILTYVDQNPKKETR</sequence>
<organism evidence="1 2">
    <name type="scientific">Paracholeplasma vituli</name>
    <dbReference type="NCBI Taxonomy" id="69473"/>
    <lineage>
        <taxon>Bacteria</taxon>
        <taxon>Bacillati</taxon>
        <taxon>Mycoplasmatota</taxon>
        <taxon>Mollicutes</taxon>
        <taxon>Acholeplasmatales</taxon>
        <taxon>Acholeplasmataceae</taxon>
        <taxon>Paracholeplasma</taxon>
    </lineage>
</organism>
<keyword evidence="2" id="KW-1185">Reference proteome</keyword>
<evidence type="ECO:0000313" key="1">
    <source>
        <dbReference type="EMBL" id="MCU0105097.1"/>
    </source>
</evidence>